<dbReference type="NCBIfam" id="TIGR00229">
    <property type="entry name" value="sensory_box"/>
    <property type="match status" value="1"/>
</dbReference>
<feature type="transmembrane region" description="Helical" evidence="14">
    <location>
        <begin position="192"/>
        <end position="209"/>
    </location>
</feature>
<keyword evidence="14" id="KW-0812">Transmembrane</keyword>
<keyword evidence="19" id="KW-1185">Reference proteome</keyword>
<keyword evidence="6 18" id="KW-0808">Transferase</keyword>
<feature type="transmembrane region" description="Helical" evidence="14">
    <location>
        <begin position="46"/>
        <end position="67"/>
    </location>
</feature>
<dbReference type="InterPro" id="IPR004358">
    <property type="entry name" value="Sig_transdc_His_kin-like_C"/>
</dbReference>
<dbReference type="GO" id="GO:0005524">
    <property type="term" value="F:ATP binding"/>
    <property type="evidence" value="ECO:0007669"/>
    <property type="project" value="UniProtKB-KW"/>
</dbReference>
<dbReference type="InterPro" id="IPR013767">
    <property type="entry name" value="PAS_fold"/>
</dbReference>
<feature type="transmembrane region" description="Helical" evidence="14">
    <location>
        <begin position="331"/>
        <end position="349"/>
    </location>
</feature>
<sequence>MRFPIVSCGFSEKIGTRLGRCDDVWNAAAAGLQDDPQKMRKRYRSAVIAIGSLLALLGLTALAGWLLQLEVIIAVVPDFPSMAFNTALCFVLSGSALATSVTGRRLVSVPSTGLSAIVVVIALARLIEITIFGRAIHHIDRLLTDVLISPDFAAQIGGGMGPNTAVIFLMGNLSLIAAQNWRVARAPLVQELMSYVVITLGMIALTSYITNAEQGYRWGPYATMALPTAIGMVLFGGGLLASAWWRQPESRGRIPLWVPALVCFTGLTADLYTPLGVANGILYVPLVLTALWFRNRKASLLFALVCTILILLGFFAVSHDNVGFWQEVTNRAITLVMLWLIALLVFYYVRNRLNLETERIRFSALVRSTPDAVLTIDEKGTILSFNPAAEQMFGYTPQEVIGRNVKMLMPEPYHSEHDGYLRHYAETGEQRVIGTTRKVSGQRKNGVAFPLDVSVSEVKSGGTKAFVGIVRDISERVTQEERLKTTLAQLEDYTADLERSNHDLDEFAYIASHDLKEPLRGLHNHSRFLLEDYEGLLDDDGVRRLNRLVRLSQRMEKLVNDLLYFSRIGRQQLAVKRTDINLVIKDVIATMELLLEERHAKVVIDGQLPEVVCDALRLTEVFRNLITNAIKYNDKPHPLVSIGYLERFVARDGTTARNVFFVKDNGKGIPKEFHEDIFRIFKRLEKSQDSDDGTGAGLTFVRKIIARHNGEIWLESEVGAGTTFYFTLGRKREEQNAAA</sequence>
<evidence type="ECO:0000256" key="8">
    <source>
        <dbReference type="ARBA" id="ARBA00022777"/>
    </source>
</evidence>
<feature type="transmembrane region" description="Helical" evidence="14">
    <location>
        <begin position="275"/>
        <end position="293"/>
    </location>
</feature>
<feature type="transmembrane region" description="Helical" evidence="14">
    <location>
        <begin position="300"/>
        <end position="319"/>
    </location>
</feature>
<comment type="cofactor">
    <cofactor evidence="2">
        <name>heme</name>
        <dbReference type="ChEBI" id="CHEBI:30413"/>
    </cofactor>
</comment>
<accession>A0A0B4WZU6</accession>
<keyword evidence="5" id="KW-0479">Metal-binding</keyword>
<feature type="domain" description="PAC" evidence="17">
    <location>
        <begin position="435"/>
        <end position="485"/>
    </location>
</feature>
<feature type="transmembrane region" description="Helical" evidence="14">
    <location>
        <begin position="252"/>
        <end position="269"/>
    </location>
</feature>
<evidence type="ECO:0000256" key="2">
    <source>
        <dbReference type="ARBA" id="ARBA00001971"/>
    </source>
</evidence>
<reference evidence="18 19" key="1">
    <citation type="submission" date="2013-11" db="EMBL/GenBank/DDBJ databases">
        <title>Complete genome sequence of Rhizobium gallicum bv. gallicum R602.</title>
        <authorList>
            <person name="Bustos P."/>
            <person name="Santamaria R.I."/>
            <person name="Lozano L."/>
            <person name="Acosta J.L."/>
            <person name="Ormeno-Orrillo E."/>
            <person name="Rogel M.A."/>
            <person name="Romero D."/>
            <person name="Cevallos M.A."/>
            <person name="Martinez-Romero E."/>
            <person name="Gonzalez V."/>
        </authorList>
    </citation>
    <scope>NUCLEOTIDE SEQUENCE [LARGE SCALE GENOMIC DNA]</scope>
    <source>
        <strain evidence="18 19">R602</strain>
    </source>
</reference>
<keyword evidence="4" id="KW-0597">Phosphoprotein</keyword>
<dbReference type="InterPro" id="IPR003594">
    <property type="entry name" value="HATPase_dom"/>
</dbReference>
<dbReference type="Gene3D" id="3.30.565.10">
    <property type="entry name" value="Histidine kinase-like ATPase, C-terminal domain"/>
    <property type="match status" value="1"/>
</dbReference>
<dbReference type="KEGG" id="rga:RGR602_CH00682"/>
<dbReference type="CDD" id="cd00082">
    <property type="entry name" value="HisKA"/>
    <property type="match status" value="1"/>
</dbReference>
<feature type="domain" description="PAS" evidence="16">
    <location>
        <begin position="358"/>
        <end position="428"/>
    </location>
</feature>
<dbReference type="HOGENOM" id="CLU_000445_114_39_5"/>
<keyword evidence="5" id="KW-0349">Heme</keyword>
<dbReference type="SMART" id="SM00387">
    <property type="entry name" value="HATPase_c"/>
    <property type="match status" value="1"/>
</dbReference>
<proteinExistence type="predicted"/>
<protein>
    <recommendedName>
        <fullName evidence="13">Sensor protein FixL</fullName>
        <ecNumber evidence="3">2.7.13.3</ecNumber>
    </recommendedName>
</protein>
<dbReference type="InterPro" id="IPR050351">
    <property type="entry name" value="BphY/WalK/GraS-like"/>
</dbReference>
<evidence type="ECO:0000256" key="6">
    <source>
        <dbReference type="ARBA" id="ARBA00022679"/>
    </source>
</evidence>
<dbReference type="FunFam" id="3.30.565.10:FF:000006">
    <property type="entry name" value="Sensor histidine kinase WalK"/>
    <property type="match status" value="1"/>
</dbReference>
<dbReference type="CDD" id="cd00130">
    <property type="entry name" value="PAS"/>
    <property type="match status" value="1"/>
</dbReference>
<dbReference type="GO" id="GO:0006355">
    <property type="term" value="P:regulation of DNA-templated transcription"/>
    <property type="evidence" value="ECO:0007669"/>
    <property type="project" value="InterPro"/>
</dbReference>
<evidence type="ECO:0000313" key="19">
    <source>
        <dbReference type="Proteomes" id="UP000031368"/>
    </source>
</evidence>
<keyword evidence="7" id="KW-0547">Nucleotide-binding</keyword>
<evidence type="ECO:0000256" key="13">
    <source>
        <dbReference type="ARBA" id="ARBA00070616"/>
    </source>
</evidence>
<dbReference type="Pfam" id="PF00512">
    <property type="entry name" value="HisKA"/>
    <property type="match status" value="1"/>
</dbReference>
<dbReference type="InterPro" id="IPR035965">
    <property type="entry name" value="PAS-like_dom_sf"/>
</dbReference>
<evidence type="ECO:0000259" key="17">
    <source>
        <dbReference type="PROSITE" id="PS50113"/>
    </source>
</evidence>
<evidence type="ECO:0000256" key="4">
    <source>
        <dbReference type="ARBA" id="ARBA00022553"/>
    </source>
</evidence>
<dbReference type="PANTHER" id="PTHR42878:SF15">
    <property type="entry name" value="BACTERIOPHYTOCHROME"/>
    <property type="match status" value="1"/>
</dbReference>
<dbReference type="AlphaFoldDB" id="A0A0B4WZU6"/>
<keyword evidence="11 14" id="KW-0472">Membrane</keyword>
<evidence type="ECO:0000259" key="16">
    <source>
        <dbReference type="PROSITE" id="PS50112"/>
    </source>
</evidence>
<dbReference type="GO" id="GO:0000156">
    <property type="term" value="F:phosphorelay response regulator activity"/>
    <property type="evidence" value="ECO:0007669"/>
    <property type="project" value="TreeGrafter"/>
</dbReference>
<keyword evidence="8 18" id="KW-0418">Kinase</keyword>
<dbReference type="SMART" id="SM00388">
    <property type="entry name" value="HisKA"/>
    <property type="match status" value="1"/>
</dbReference>
<dbReference type="GO" id="GO:0016020">
    <property type="term" value="C:membrane"/>
    <property type="evidence" value="ECO:0007669"/>
    <property type="project" value="UniProtKB-SubCell"/>
</dbReference>
<dbReference type="GO" id="GO:0030295">
    <property type="term" value="F:protein kinase activator activity"/>
    <property type="evidence" value="ECO:0007669"/>
    <property type="project" value="TreeGrafter"/>
</dbReference>
<dbReference type="Pfam" id="PF00989">
    <property type="entry name" value="PAS"/>
    <property type="match status" value="1"/>
</dbReference>
<evidence type="ECO:0000256" key="7">
    <source>
        <dbReference type="ARBA" id="ARBA00022741"/>
    </source>
</evidence>
<dbReference type="InterPro" id="IPR005467">
    <property type="entry name" value="His_kinase_dom"/>
</dbReference>
<dbReference type="GO" id="GO:0007234">
    <property type="term" value="P:osmosensory signaling via phosphorelay pathway"/>
    <property type="evidence" value="ECO:0007669"/>
    <property type="project" value="TreeGrafter"/>
</dbReference>
<dbReference type="Proteomes" id="UP000031368">
    <property type="component" value="Chromosome"/>
</dbReference>
<evidence type="ECO:0000256" key="1">
    <source>
        <dbReference type="ARBA" id="ARBA00000085"/>
    </source>
</evidence>
<dbReference type="SUPFAM" id="SSF55785">
    <property type="entry name" value="PYP-like sensor domain (PAS domain)"/>
    <property type="match status" value="1"/>
</dbReference>
<name>A0A0B4WZU6_9HYPH</name>
<dbReference type="SUPFAM" id="SSF47384">
    <property type="entry name" value="Homodimeric domain of signal transducing histidine kinase"/>
    <property type="match status" value="1"/>
</dbReference>
<comment type="function">
    <text evidence="12">Putative oxygen sensor; modulates the activity of FixJ, a transcriptional activator of nitrogen fixation fixK gene. FixL probably acts as a kinase that phosphorylates FixJ.</text>
</comment>
<dbReference type="Gene3D" id="1.10.287.130">
    <property type="match status" value="1"/>
</dbReference>
<evidence type="ECO:0000256" key="14">
    <source>
        <dbReference type="SAM" id="Phobius"/>
    </source>
</evidence>
<dbReference type="PROSITE" id="PS50113">
    <property type="entry name" value="PAC"/>
    <property type="match status" value="1"/>
</dbReference>
<dbReference type="FunFam" id="3.30.450.20:FF:000060">
    <property type="entry name" value="Sensor protein FixL"/>
    <property type="match status" value="1"/>
</dbReference>
<evidence type="ECO:0000256" key="3">
    <source>
        <dbReference type="ARBA" id="ARBA00012438"/>
    </source>
</evidence>
<evidence type="ECO:0000256" key="10">
    <source>
        <dbReference type="ARBA" id="ARBA00023004"/>
    </source>
</evidence>
<dbReference type="InterPro" id="IPR003661">
    <property type="entry name" value="HisK_dim/P_dom"/>
</dbReference>
<gene>
    <name evidence="18" type="ORF">RGR602_CH00682</name>
</gene>
<dbReference type="InterPro" id="IPR000700">
    <property type="entry name" value="PAS-assoc_C"/>
</dbReference>
<dbReference type="EMBL" id="CP006877">
    <property type="protein sequence ID" value="AJD40045.1"/>
    <property type="molecule type" value="Genomic_DNA"/>
</dbReference>
<evidence type="ECO:0000256" key="9">
    <source>
        <dbReference type="ARBA" id="ARBA00022840"/>
    </source>
</evidence>
<evidence type="ECO:0000313" key="18">
    <source>
        <dbReference type="EMBL" id="AJD40045.1"/>
    </source>
</evidence>
<dbReference type="PROSITE" id="PS50112">
    <property type="entry name" value="PAS"/>
    <property type="match status" value="1"/>
</dbReference>
<feature type="transmembrane region" description="Helical" evidence="14">
    <location>
        <begin position="152"/>
        <end position="171"/>
    </location>
</feature>
<keyword evidence="9" id="KW-0067">ATP-binding</keyword>
<feature type="transmembrane region" description="Helical" evidence="14">
    <location>
        <begin position="113"/>
        <end position="132"/>
    </location>
</feature>
<dbReference type="Pfam" id="PF02518">
    <property type="entry name" value="HATPase_c"/>
    <property type="match status" value="1"/>
</dbReference>
<keyword evidence="14" id="KW-1133">Transmembrane helix</keyword>
<dbReference type="SUPFAM" id="SSF55874">
    <property type="entry name" value="ATPase domain of HSP90 chaperone/DNA topoisomerase II/histidine kinase"/>
    <property type="match status" value="1"/>
</dbReference>
<evidence type="ECO:0000259" key="15">
    <source>
        <dbReference type="PROSITE" id="PS50109"/>
    </source>
</evidence>
<keyword evidence="10" id="KW-0408">Iron</keyword>
<organism evidence="18 19">
    <name type="scientific">Rhizobium gallicum bv. gallicum R602sp</name>
    <dbReference type="NCBI Taxonomy" id="1041138"/>
    <lineage>
        <taxon>Bacteria</taxon>
        <taxon>Pseudomonadati</taxon>
        <taxon>Pseudomonadota</taxon>
        <taxon>Alphaproteobacteria</taxon>
        <taxon>Hyphomicrobiales</taxon>
        <taxon>Rhizobiaceae</taxon>
        <taxon>Rhizobium/Agrobacterium group</taxon>
        <taxon>Rhizobium</taxon>
    </lineage>
</organism>
<feature type="domain" description="Histidine kinase" evidence="15">
    <location>
        <begin position="510"/>
        <end position="732"/>
    </location>
</feature>
<dbReference type="PROSITE" id="PS50109">
    <property type="entry name" value="HIS_KIN"/>
    <property type="match status" value="1"/>
</dbReference>
<dbReference type="InterPro" id="IPR036097">
    <property type="entry name" value="HisK_dim/P_sf"/>
</dbReference>
<evidence type="ECO:0000256" key="5">
    <source>
        <dbReference type="ARBA" id="ARBA00022617"/>
    </source>
</evidence>
<dbReference type="InterPro" id="IPR036890">
    <property type="entry name" value="HATPase_C_sf"/>
</dbReference>
<dbReference type="PRINTS" id="PR00344">
    <property type="entry name" value="BCTRLSENSOR"/>
</dbReference>
<dbReference type="InterPro" id="IPR000014">
    <property type="entry name" value="PAS"/>
</dbReference>
<evidence type="ECO:0000256" key="12">
    <source>
        <dbReference type="ARBA" id="ARBA00059827"/>
    </source>
</evidence>
<comment type="catalytic activity">
    <reaction evidence="1">
        <text>ATP + protein L-histidine = ADP + protein N-phospho-L-histidine.</text>
        <dbReference type="EC" id="2.7.13.3"/>
    </reaction>
</comment>
<dbReference type="EC" id="2.7.13.3" evidence="3"/>
<dbReference type="GO" id="GO:0000155">
    <property type="term" value="F:phosphorelay sensor kinase activity"/>
    <property type="evidence" value="ECO:0007669"/>
    <property type="project" value="InterPro"/>
</dbReference>
<dbReference type="PANTHER" id="PTHR42878">
    <property type="entry name" value="TWO-COMPONENT HISTIDINE KINASE"/>
    <property type="match status" value="1"/>
</dbReference>
<dbReference type="Gene3D" id="3.30.450.20">
    <property type="entry name" value="PAS domain"/>
    <property type="match status" value="1"/>
</dbReference>
<evidence type="ECO:0000256" key="11">
    <source>
        <dbReference type="ARBA" id="ARBA00023136"/>
    </source>
</evidence>
<feature type="transmembrane region" description="Helical" evidence="14">
    <location>
        <begin position="79"/>
        <end position="101"/>
    </location>
</feature>
<dbReference type="SMART" id="SM00091">
    <property type="entry name" value="PAS"/>
    <property type="match status" value="1"/>
</dbReference>
<feature type="transmembrane region" description="Helical" evidence="14">
    <location>
        <begin position="221"/>
        <end position="245"/>
    </location>
</feature>